<organism evidence="5 6">
    <name type="scientific">Daucus carota subsp. sativus</name>
    <name type="common">Carrot</name>
    <dbReference type="NCBI Taxonomy" id="79200"/>
    <lineage>
        <taxon>Eukaryota</taxon>
        <taxon>Viridiplantae</taxon>
        <taxon>Streptophyta</taxon>
        <taxon>Embryophyta</taxon>
        <taxon>Tracheophyta</taxon>
        <taxon>Spermatophyta</taxon>
        <taxon>Magnoliopsida</taxon>
        <taxon>eudicotyledons</taxon>
        <taxon>Gunneridae</taxon>
        <taxon>Pentapetalae</taxon>
        <taxon>asterids</taxon>
        <taxon>campanulids</taxon>
        <taxon>Apiales</taxon>
        <taxon>Apiaceae</taxon>
        <taxon>Apioideae</taxon>
        <taxon>Scandiceae</taxon>
        <taxon>Daucinae</taxon>
        <taxon>Daucus</taxon>
        <taxon>Daucus sect. Daucus</taxon>
    </lineage>
</organism>
<dbReference type="Gramene" id="KZM82113">
    <property type="protein sequence ID" value="KZM82113"/>
    <property type="gene ID" value="DCAR_031820"/>
</dbReference>
<evidence type="ECO:0000313" key="6">
    <source>
        <dbReference type="Proteomes" id="UP000077755"/>
    </source>
</evidence>
<dbReference type="Gene3D" id="1.20.5.190">
    <property type="match status" value="1"/>
</dbReference>
<dbReference type="SMART" id="SM00015">
    <property type="entry name" value="IQ"/>
    <property type="match status" value="1"/>
</dbReference>
<dbReference type="GO" id="GO:0005516">
    <property type="term" value="F:calmodulin binding"/>
    <property type="evidence" value="ECO:0007669"/>
    <property type="project" value="UniProtKB-KW"/>
</dbReference>
<accession>A0A175YF38</accession>
<dbReference type="EMBL" id="CP093351">
    <property type="protein sequence ID" value="WOH14732.1"/>
    <property type="molecule type" value="Genomic_DNA"/>
</dbReference>
<proteinExistence type="inferred from homology"/>
<evidence type="ECO:0000256" key="3">
    <source>
        <dbReference type="ARBA" id="ARBA00024378"/>
    </source>
</evidence>
<evidence type="ECO:0000256" key="1">
    <source>
        <dbReference type="ARBA" id="ARBA00022860"/>
    </source>
</evidence>
<dbReference type="CDD" id="cd23767">
    <property type="entry name" value="IQCD"/>
    <property type="match status" value="1"/>
</dbReference>
<feature type="region of interest" description="Disordered" evidence="4">
    <location>
        <begin position="281"/>
        <end position="318"/>
    </location>
</feature>
<dbReference type="InterPro" id="IPR000048">
    <property type="entry name" value="IQ_motif_EF-hand-BS"/>
</dbReference>
<comment type="similarity">
    <text evidence="2">Belongs to the IQD family.</text>
</comment>
<protein>
    <submittedName>
        <fullName evidence="5">Uncharacterized protein</fullName>
    </submittedName>
</protein>
<dbReference type="PANTHER" id="PTHR32295">
    <property type="entry name" value="IQ-DOMAIN 5-RELATED"/>
    <property type="match status" value="1"/>
</dbReference>
<dbReference type="PROSITE" id="PS50096">
    <property type="entry name" value="IQ"/>
    <property type="match status" value="2"/>
</dbReference>
<keyword evidence="6" id="KW-1185">Reference proteome</keyword>
<evidence type="ECO:0000313" key="5">
    <source>
        <dbReference type="EMBL" id="WOH14732.1"/>
    </source>
</evidence>
<reference evidence="5" key="2">
    <citation type="submission" date="2022-03" db="EMBL/GenBank/DDBJ databases">
        <title>Draft title - Genomic analysis of global carrot germplasm unveils the trajectory of domestication and the origin of high carotenoid orange carrot.</title>
        <authorList>
            <person name="Iorizzo M."/>
            <person name="Ellison S."/>
            <person name="Senalik D."/>
            <person name="Macko-Podgorni A."/>
            <person name="Grzebelus D."/>
            <person name="Bostan H."/>
            <person name="Rolling W."/>
            <person name="Curaba J."/>
            <person name="Simon P."/>
        </authorList>
    </citation>
    <scope>NUCLEOTIDE SEQUENCE</scope>
    <source>
        <tissue evidence="5">Leaf</tissue>
    </source>
</reference>
<dbReference type="Pfam" id="PF00612">
    <property type="entry name" value="IQ"/>
    <property type="match status" value="1"/>
</dbReference>
<evidence type="ECO:0000256" key="4">
    <source>
        <dbReference type="SAM" id="MobiDB-lite"/>
    </source>
</evidence>
<keyword evidence="1" id="KW-0112">Calmodulin-binding</keyword>
<dbReference type="InterPro" id="IPR025064">
    <property type="entry name" value="DUF4005"/>
</dbReference>
<dbReference type="Pfam" id="PF13178">
    <property type="entry name" value="DUF4005"/>
    <property type="match status" value="1"/>
</dbReference>
<dbReference type="Proteomes" id="UP000077755">
    <property type="component" value="Chromosome 9"/>
</dbReference>
<dbReference type="AlphaFoldDB" id="A0A175YF38"/>
<comment type="subunit">
    <text evidence="3">Binds to multiple calmodulin (CaM) in the presence of Ca(2+) and CaM-like proteins.</text>
</comment>
<reference evidence="5" key="1">
    <citation type="journal article" date="2016" name="Nat. Genet.">
        <title>A high-quality carrot genome assembly provides new insights into carotenoid accumulation and asterid genome evolution.</title>
        <authorList>
            <person name="Iorizzo M."/>
            <person name="Ellison S."/>
            <person name="Senalik D."/>
            <person name="Zeng P."/>
            <person name="Satapoomin P."/>
            <person name="Huang J."/>
            <person name="Bowman M."/>
            <person name="Iovene M."/>
            <person name="Sanseverino W."/>
            <person name="Cavagnaro P."/>
            <person name="Yildiz M."/>
            <person name="Macko-Podgorni A."/>
            <person name="Moranska E."/>
            <person name="Grzebelus E."/>
            <person name="Grzebelus D."/>
            <person name="Ashrafi H."/>
            <person name="Zheng Z."/>
            <person name="Cheng S."/>
            <person name="Spooner D."/>
            <person name="Van Deynze A."/>
            <person name="Simon P."/>
        </authorList>
    </citation>
    <scope>NUCLEOTIDE SEQUENCE</scope>
    <source>
        <tissue evidence="5">Leaf</tissue>
    </source>
</reference>
<gene>
    <name evidence="5" type="ORF">DCAR_0934254</name>
</gene>
<name>A0A175YF38_DAUCS</name>
<sequence>MAKKSWFSVLRKFFTVEARSNRDKGQKRRKWISGRLFINPHVVISAPRLSGERTVISETELVHSKHEYNGDILAANPVPVLVQSPQRSKEELQEFDAIKAECNTPPPTPQCEMEIQESAAIKIQTAFRGHLARKALRALKGLVKLQAIVRGRAVRRQAIVTLNRLQSIVNIQSQFRMNRSQTMDKTQCFQQNKELQEFADKDIKMDFNSQKRRDSGLLTKEEENILCSTRRMAAIKRERLKEYTFSNRRSAELELNKVDGRWRYWLQQWIDTRMANTEDLHDVASVSSPKTKGREESRSRLTKSRTTRQQCNKDNELDITPRVRPFRHLKHQSIQEDGNFCRGKSAVVPTYMAATESAKAKVRSTSSPRPRPVNFDAQSETLSPYKHKISPISSINSEVTAISMLANSCTGFVQKTTGSKGHVRSKRTLKYLSTD</sequence>
<dbReference type="PANTHER" id="PTHR32295:SF41">
    <property type="entry name" value="PROTEIN IQ-DOMAIN 11"/>
    <property type="match status" value="1"/>
</dbReference>
<evidence type="ECO:0000256" key="2">
    <source>
        <dbReference type="ARBA" id="ARBA00024341"/>
    </source>
</evidence>